<dbReference type="SUPFAM" id="SSF51306">
    <property type="entry name" value="LexA/Signal peptidase"/>
    <property type="match status" value="1"/>
</dbReference>
<dbReference type="Gene3D" id="2.10.109.10">
    <property type="entry name" value="Umud Fragment, subunit A"/>
    <property type="match status" value="1"/>
</dbReference>
<keyword evidence="5 7" id="KW-0378">Hydrolase</keyword>
<reference evidence="10" key="1">
    <citation type="journal article" date="2017" name="Appl. Environ. Microbiol.">
        <title>Genomic analysis of Calderihabitans maritimus KKC1, a thermophilic hydrogenogenic carboxydotrophic bacterium isolated from marine sediment.</title>
        <authorList>
            <person name="Omae K."/>
            <person name="Yoneda Y."/>
            <person name="Fukuyama Y."/>
            <person name="Yoshida T."/>
            <person name="Sako Y."/>
        </authorList>
    </citation>
    <scope>NUCLEOTIDE SEQUENCE [LARGE SCALE GENOMIC DNA]</scope>
    <source>
        <strain evidence="10">KKC1</strain>
    </source>
</reference>
<dbReference type="InterPro" id="IPR019757">
    <property type="entry name" value="Pept_S26A_signal_pept_1_Lys-AS"/>
</dbReference>
<dbReference type="PRINTS" id="PR00727">
    <property type="entry name" value="LEADERPTASE"/>
</dbReference>
<comment type="similarity">
    <text evidence="3 7">Belongs to the peptidase S26 family.</text>
</comment>
<dbReference type="PROSITE" id="PS00761">
    <property type="entry name" value="SPASE_I_3"/>
    <property type="match status" value="1"/>
</dbReference>
<evidence type="ECO:0000256" key="2">
    <source>
        <dbReference type="ARBA" id="ARBA00004401"/>
    </source>
</evidence>
<dbReference type="Proteomes" id="UP000197032">
    <property type="component" value="Unassembled WGS sequence"/>
</dbReference>
<gene>
    <name evidence="9" type="ORF">KKC1_33430</name>
</gene>
<dbReference type="CDD" id="cd06530">
    <property type="entry name" value="S26_SPase_I"/>
    <property type="match status" value="1"/>
</dbReference>
<protein>
    <recommendedName>
        <fullName evidence="4 7">Signal peptidase I</fullName>
        <ecNumber evidence="4 7">3.4.21.89</ecNumber>
    </recommendedName>
</protein>
<name>A0A1Z5HXI1_9FIRM</name>
<dbReference type="EC" id="3.4.21.89" evidence="4 7"/>
<dbReference type="GO" id="GO:0005886">
    <property type="term" value="C:plasma membrane"/>
    <property type="evidence" value="ECO:0007669"/>
    <property type="project" value="UniProtKB-SubCell"/>
</dbReference>
<evidence type="ECO:0000256" key="3">
    <source>
        <dbReference type="ARBA" id="ARBA00009370"/>
    </source>
</evidence>
<dbReference type="PANTHER" id="PTHR43390:SF1">
    <property type="entry name" value="CHLOROPLAST PROCESSING PEPTIDASE"/>
    <property type="match status" value="1"/>
</dbReference>
<dbReference type="AlphaFoldDB" id="A0A1Z5HXI1"/>
<accession>A0A1Z5HXI1</accession>
<sequence>MKGMKNFFRESLSTVLTAVILSLILRAYVVEARVIPSGSMLPTIQLHDRVLVNKFIYNFTEPQRGDIIVFEPPESLGVKHDFIKRVIGLPGDVIEIRDGKVYVNGEPLKEPYIFEAPRYNFGPVKVPEDSLFVLGDNRNESFDSHVWRAWLKIEDVKGKAFYRYWPPQRIGLLH</sequence>
<organism evidence="9 10">
    <name type="scientific">Calderihabitans maritimus</name>
    <dbReference type="NCBI Taxonomy" id="1246530"/>
    <lineage>
        <taxon>Bacteria</taxon>
        <taxon>Bacillati</taxon>
        <taxon>Bacillota</taxon>
        <taxon>Clostridia</taxon>
        <taxon>Neomoorellales</taxon>
        <taxon>Calderihabitantaceae</taxon>
        <taxon>Calderihabitans</taxon>
    </lineage>
</organism>
<evidence type="ECO:0000256" key="6">
    <source>
        <dbReference type="PIRSR" id="PIRSR600223-1"/>
    </source>
</evidence>
<dbReference type="InterPro" id="IPR036286">
    <property type="entry name" value="LexA/Signal_pep-like_sf"/>
</dbReference>
<keyword evidence="10" id="KW-1185">Reference proteome</keyword>
<evidence type="ECO:0000313" key="10">
    <source>
        <dbReference type="Proteomes" id="UP000197032"/>
    </source>
</evidence>
<dbReference type="NCBIfam" id="TIGR02227">
    <property type="entry name" value="sigpep_I_bact"/>
    <property type="match status" value="1"/>
</dbReference>
<comment type="catalytic activity">
    <reaction evidence="1 7">
        <text>Cleavage of hydrophobic, N-terminal signal or leader sequences from secreted and periplasmic proteins.</text>
        <dbReference type="EC" id="3.4.21.89"/>
    </reaction>
</comment>
<dbReference type="GO" id="GO:0006465">
    <property type="term" value="P:signal peptide processing"/>
    <property type="evidence" value="ECO:0007669"/>
    <property type="project" value="InterPro"/>
</dbReference>
<evidence type="ECO:0000256" key="1">
    <source>
        <dbReference type="ARBA" id="ARBA00000677"/>
    </source>
</evidence>
<dbReference type="PROSITE" id="PS00760">
    <property type="entry name" value="SPASE_I_2"/>
    <property type="match status" value="1"/>
</dbReference>
<keyword evidence="7" id="KW-0645">Protease</keyword>
<proteinExistence type="inferred from homology"/>
<dbReference type="Pfam" id="PF10502">
    <property type="entry name" value="Peptidase_S26"/>
    <property type="match status" value="1"/>
</dbReference>
<feature type="active site" evidence="6">
    <location>
        <position position="84"/>
    </location>
</feature>
<dbReference type="InterPro" id="IPR000223">
    <property type="entry name" value="Pept_S26A_signal_pept_1"/>
</dbReference>
<evidence type="ECO:0000256" key="5">
    <source>
        <dbReference type="ARBA" id="ARBA00022801"/>
    </source>
</evidence>
<feature type="domain" description="Peptidase S26" evidence="8">
    <location>
        <begin position="10"/>
        <end position="165"/>
    </location>
</feature>
<evidence type="ECO:0000256" key="4">
    <source>
        <dbReference type="ARBA" id="ARBA00013208"/>
    </source>
</evidence>
<dbReference type="GO" id="GO:0004252">
    <property type="term" value="F:serine-type endopeptidase activity"/>
    <property type="evidence" value="ECO:0007669"/>
    <property type="project" value="InterPro"/>
</dbReference>
<dbReference type="PANTHER" id="PTHR43390">
    <property type="entry name" value="SIGNAL PEPTIDASE I"/>
    <property type="match status" value="1"/>
</dbReference>
<dbReference type="InterPro" id="IPR019758">
    <property type="entry name" value="Pept_S26A_signal_pept_1_CS"/>
</dbReference>
<evidence type="ECO:0000313" key="9">
    <source>
        <dbReference type="EMBL" id="GAW94232.1"/>
    </source>
</evidence>
<evidence type="ECO:0000259" key="8">
    <source>
        <dbReference type="Pfam" id="PF10502"/>
    </source>
</evidence>
<comment type="caution">
    <text evidence="9">The sequence shown here is derived from an EMBL/GenBank/DDBJ whole genome shotgun (WGS) entry which is preliminary data.</text>
</comment>
<dbReference type="EMBL" id="BDGJ01000207">
    <property type="protein sequence ID" value="GAW94232.1"/>
    <property type="molecule type" value="Genomic_DNA"/>
</dbReference>
<dbReference type="InterPro" id="IPR019533">
    <property type="entry name" value="Peptidase_S26"/>
</dbReference>
<feature type="active site" evidence="6">
    <location>
        <position position="39"/>
    </location>
</feature>
<evidence type="ECO:0000256" key="7">
    <source>
        <dbReference type="RuleBase" id="RU362042"/>
    </source>
</evidence>
<comment type="subcellular location">
    <subcellularLocation>
        <location evidence="2">Cell membrane</location>
        <topology evidence="2">Single-pass type II membrane protein</topology>
    </subcellularLocation>
    <subcellularLocation>
        <location evidence="7">Membrane</location>
        <topology evidence="7">Single-pass type II membrane protein</topology>
    </subcellularLocation>
</comment>
<dbReference type="GO" id="GO:0009003">
    <property type="term" value="F:signal peptidase activity"/>
    <property type="evidence" value="ECO:0007669"/>
    <property type="project" value="UniProtKB-EC"/>
</dbReference>